<sequence>MVADLVFIILSVEPAVLLQLVLEHDVVISARVHLFGHHDLIRWILWSSLTYLAVQFRHTESVFVPLMAIRGFGRTLDRVSMSAVGRRVED</sequence>
<evidence type="ECO:0000256" key="1">
    <source>
        <dbReference type="SAM" id="SignalP"/>
    </source>
</evidence>
<feature type="signal peptide" evidence="1">
    <location>
        <begin position="1"/>
        <end position="18"/>
    </location>
</feature>
<feature type="chain" id="PRO_5040126773" evidence="1">
    <location>
        <begin position="19"/>
        <end position="90"/>
    </location>
</feature>
<proteinExistence type="predicted"/>
<evidence type="ECO:0000313" key="3">
    <source>
        <dbReference type="Proteomes" id="UP000799764"/>
    </source>
</evidence>
<accession>A0A9P4UAS7</accession>
<dbReference type="AlphaFoldDB" id="A0A9P4UAS7"/>
<protein>
    <submittedName>
        <fullName evidence="2">Uncharacterized protein</fullName>
    </submittedName>
</protein>
<organism evidence="2 3">
    <name type="scientific">Karstenula rhodostoma CBS 690.94</name>
    <dbReference type="NCBI Taxonomy" id="1392251"/>
    <lineage>
        <taxon>Eukaryota</taxon>
        <taxon>Fungi</taxon>
        <taxon>Dikarya</taxon>
        <taxon>Ascomycota</taxon>
        <taxon>Pezizomycotina</taxon>
        <taxon>Dothideomycetes</taxon>
        <taxon>Pleosporomycetidae</taxon>
        <taxon>Pleosporales</taxon>
        <taxon>Massarineae</taxon>
        <taxon>Didymosphaeriaceae</taxon>
        <taxon>Karstenula</taxon>
    </lineage>
</organism>
<dbReference type="Proteomes" id="UP000799764">
    <property type="component" value="Unassembled WGS sequence"/>
</dbReference>
<evidence type="ECO:0000313" key="2">
    <source>
        <dbReference type="EMBL" id="KAF2442372.1"/>
    </source>
</evidence>
<name>A0A9P4UAS7_9PLEO</name>
<dbReference type="EMBL" id="MU001504">
    <property type="protein sequence ID" value="KAF2442372.1"/>
    <property type="molecule type" value="Genomic_DNA"/>
</dbReference>
<reference evidence="2" key="1">
    <citation type="journal article" date="2020" name="Stud. Mycol.">
        <title>101 Dothideomycetes genomes: a test case for predicting lifestyles and emergence of pathogens.</title>
        <authorList>
            <person name="Haridas S."/>
            <person name="Albert R."/>
            <person name="Binder M."/>
            <person name="Bloem J."/>
            <person name="Labutti K."/>
            <person name="Salamov A."/>
            <person name="Andreopoulos B."/>
            <person name="Baker S."/>
            <person name="Barry K."/>
            <person name="Bills G."/>
            <person name="Bluhm B."/>
            <person name="Cannon C."/>
            <person name="Castanera R."/>
            <person name="Culley D."/>
            <person name="Daum C."/>
            <person name="Ezra D."/>
            <person name="Gonzalez J."/>
            <person name="Henrissat B."/>
            <person name="Kuo A."/>
            <person name="Liang C."/>
            <person name="Lipzen A."/>
            <person name="Lutzoni F."/>
            <person name="Magnuson J."/>
            <person name="Mondo S."/>
            <person name="Nolan M."/>
            <person name="Ohm R."/>
            <person name="Pangilinan J."/>
            <person name="Park H.-J."/>
            <person name="Ramirez L."/>
            <person name="Alfaro M."/>
            <person name="Sun H."/>
            <person name="Tritt A."/>
            <person name="Yoshinaga Y."/>
            <person name="Zwiers L.-H."/>
            <person name="Turgeon B."/>
            <person name="Goodwin S."/>
            <person name="Spatafora J."/>
            <person name="Crous P."/>
            <person name="Grigoriev I."/>
        </authorList>
    </citation>
    <scope>NUCLEOTIDE SEQUENCE</scope>
    <source>
        <strain evidence="2">CBS 690.94</strain>
    </source>
</reference>
<comment type="caution">
    <text evidence="2">The sequence shown here is derived from an EMBL/GenBank/DDBJ whole genome shotgun (WGS) entry which is preliminary data.</text>
</comment>
<keyword evidence="3" id="KW-1185">Reference proteome</keyword>
<keyword evidence="1" id="KW-0732">Signal</keyword>
<gene>
    <name evidence="2" type="ORF">P171DRAFT_66244</name>
</gene>